<dbReference type="GeneID" id="301098104"/>
<proteinExistence type="predicted"/>
<protein>
    <submittedName>
        <fullName evidence="1">Uncharacterized protein</fullName>
    </submittedName>
</protein>
<dbReference type="RefSeq" id="WP_013094680.1">
    <property type="nucleotide sequence ID" value="NC_014120.1"/>
</dbReference>
<organism evidence="1 2">
    <name type="scientific">Paraburkholderia atlantica</name>
    <dbReference type="NCBI Taxonomy" id="2654982"/>
    <lineage>
        <taxon>Bacteria</taxon>
        <taxon>Pseudomonadati</taxon>
        <taxon>Pseudomonadota</taxon>
        <taxon>Betaproteobacteria</taxon>
        <taxon>Burkholderiales</taxon>
        <taxon>Burkholderiaceae</taxon>
        <taxon>Paraburkholderia</taxon>
    </lineage>
</organism>
<evidence type="ECO:0000313" key="1">
    <source>
        <dbReference type="EMBL" id="ADG20905.1"/>
    </source>
</evidence>
<dbReference type="Proteomes" id="UP000002190">
    <property type="component" value="Plasmid pBC201"/>
</dbReference>
<evidence type="ECO:0000313" key="2">
    <source>
        <dbReference type="Proteomes" id="UP000002190"/>
    </source>
</evidence>
<dbReference type="eggNOG" id="ENOG502ZSJ5">
    <property type="taxonomic scope" value="Bacteria"/>
</dbReference>
<reference evidence="2" key="1">
    <citation type="submission" date="2010-04" db="EMBL/GenBank/DDBJ databases">
        <title>Complete sequence of plasmid 1 of Burkholderia sp. CCGE1002.</title>
        <authorList>
            <consortium name="US DOE Joint Genome Institute"/>
            <person name="Lucas S."/>
            <person name="Copeland A."/>
            <person name="Lapidus A."/>
            <person name="Cheng J.-F."/>
            <person name="Bruce D."/>
            <person name="Goodwin L."/>
            <person name="Pitluck S."/>
            <person name="Chertkov O."/>
            <person name="Detter J.C."/>
            <person name="Han C."/>
            <person name="Tapia R."/>
            <person name="Land M."/>
            <person name="Hauser L."/>
            <person name="Kyrpides N."/>
            <person name="Ovchinnikova G."/>
            <person name="Martinez-Romero E."/>
            <person name="Hernandez M.A.R."/>
            <person name="Tiedje J.M."/>
            <person name="Woyke T."/>
        </authorList>
    </citation>
    <scope>NUCLEOTIDE SEQUENCE [LARGE SCALE GENOMIC DNA]</scope>
    <source>
        <strain evidence="2">CCGE1002</strain>
        <plasmid evidence="2">pBC201</plasmid>
    </source>
</reference>
<dbReference type="KEGG" id="bge:BC1002_7159"/>
<name>D5WNM6_PARAM</name>
<gene>
    <name evidence="1" type="ordered locus">BC1002_7159</name>
</gene>
<geneLocation type="plasmid" evidence="1 2">
    <name>pBC201</name>
</geneLocation>
<dbReference type="HOGENOM" id="CLU_1666136_0_0_4"/>
<sequence>MKLHAVIVCAPTIVDIGLANAQVPIAKPEKMAELVSQVQATADKIAAVPKVSSAAHAQAGRYVATDADSSASQLVSLDGRTVKWNATGDFPLHNAARLNARGQLATAANLDDAFERVAKLAHEEKPEAPALFACAYQHGTVALEVREVGQPECGKRLN</sequence>
<reference evidence="1 2" key="2">
    <citation type="journal article" date="2012" name="J. Bacteriol.">
        <title>Genome Sequences of Burkholderia sp. Strains CCGE1002 and H160, Isolated from Legume Nodules in Mexico and Brazil.</title>
        <authorList>
            <person name="Ormeno-Orrillo E."/>
            <person name="Rogel M.A."/>
            <person name="Chueire L.M."/>
            <person name="Tiedje J.M."/>
            <person name="Martinez-Romero E."/>
            <person name="Hungria M."/>
        </authorList>
    </citation>
    <scope>NUCLEOTIDE SEQUENCE [LARGE SCALE GENOMIC DNA]</scope>
    <source>
        <strain evidence="1 2">CCGE1002</strain>
        <plasmid evidence="2">pBC201</plasmid>
    </source>
</reference>
<dbReference type="EMBL" id="CP002016">
    <property type="protein sequence ID" value="ADG20905.1"/>
    <property type="molecule type" value="Genomic_DNA"/>
</dbReference>
<accession>D5WNM6</accession>
<dbReference type="AlphaFoldDB" id="D5WNM6"/>
<keyword evidence="1" id="KW-0614">Plasmid</keyword>